<dbReference type="SUPFAM" id="SSF51445">
    <property type="entry name" value="(Trans)glycosidases"/>
    <property type="match status" value="1"/>
</dbReference>
<feature type="chain" id="PRO_5001992494" evidence="1">
    <location>
        <begin position="18"/>
        <end position="319"/>
    </location>
</feature>
<proteinExistence type="predicted"/>
<name>A0A0A1V600_9HYPO</name>
<organism evidence="2 3">
    <name type="scientific">Metarhizium robertsii</name>
    <dbReference type="NCBI Taxonomy" id="568076"/>
    <lineage>
        <taxon>Eukaryota</taxon>
        <taxon>Fungi</taxon>
        <taxon>Dikarya</taxon>
        <taxon>Ascomycota</taxon>
        <taxon>Pezizomycotina</taxon>
        <taxon>Sordariomycetes</taxon>
        <taxon>Hypocreomycetidae</taxon>
        <taxon>Hypocreales</taxon>
        <taxon>Clavicipitaceae</taxon>
        <taxon>Metarhizium</taxon>
    </lineage>
</organism>
<evidence type="ECO:0000313" key="3">
    <source>
        <dbReference type="Proteomes" id="UP000030151"/>
    </source>
</evidence>
<sequence length="319" mass="35832">MHLLLLTLVSLAASTVAAPASGSNASSLQHWLYSSQVDDKALELLDSPDLIGVQALYSWKSLEPSQGEYDFSAIKNDISRVQAKGKKLWVQLQDRTFSPTNDPVPKYMHTPQYNNGSAPTCDGEACDIDFKVDGWMAQQWNPEVRRRYQALLSALSEELDGKITGLNLPETSIAVNQSQDNFTNEAYFRGELENAGFAAKVFNKTYIVQYVNFWPDGWNDANNRFTESFDFYAEHGVGVGGPDLIPFKKAQVSNSYPFIAKYHDKVPVAVVAVQEPDLEELNPRTGMKFTKEEFVDYAHNVLKIRIIFWATSSPWLQSN</sequence>
<feature type="signal peptide" evidence="1">
    <location>
        <begin position="1"/>
        <end position="17"/>
    </location>
</feature>
<accession>A0A0A1V600</accession>
<comment type="caution">
    <text evidence="2">The sequence shown here is derived from an EMBL/GenBank/DDBJ whole genome shotgun (WGS) entry which is preliminary data.</text>
</comment>
<dbReference type="AlphaFoldDB" id="A0A0A1V600"/>
<dbReference type="Gene3D" id="3.20.20.80">
    <property type="entry name" value="Glycosidases"/>
    <property type="match status" value="1"/>
</dbReference>
<gene>
    <name evidence="2" type="ORF">X797_000355</name>
</gene>
<evidence type="ECO:0000256" key="1">
    <source>
        <dbReference type="SAM" id="SignalP"/>
    </source>
</evidence>
<keyword evidence="1" id="KW-0732">Signal</keyword>
<dbReference type="HOGENOM" id="CLU_058252_0_0_1"/>
<dbReference type="Proteomes" id="UP000030151">
    <property type="component" value="Unassembled WGS sequence"/>
</dbReference>
<protein>
    <submittedName>
        <fullName evidence="2">Uncharacterized protein</fullName>
    </submittedName>
</protein>
<dbReference type="EMBL" id="JELW01000001">
    <property type="protein sequence ID" value="EXV05639.1"/>
    <property type="molecule type" value="Genomic_DNA"/>
</dbReference>
<dbReference type="InterPro" id="IPR017853">
    <property type="entry name" value="GH"/>
</dbReference>
<reference evidence="2 3" key="1">
    <citation type="submission" date="2014-02" db="EMBL/GenBank/DDBJ databases">
        <title>The genome sequence of the entomopathogenic fungus Metarhizium robertsii ARSEF 2575.</title>
        <authorList>
            <person name="Giuliano Garisto Donzelli B."/>
            <person name="Roe B.A."/>
            <person name="Macmil S.L."/>
            <person name="Krasnoff S.B."/>
            <person name="Gibson D.M."/>
        </authorList>
    </citation>
    <scope>NUCLEOTIDE SEQUENCE [LARGE SCALE GENOMIC DNA]</scope>
    <source>
        <strain evidence="2 3">ARSEF 2575</strain>
    </source>
</reference>
<dbReference type="eggNOG" id="ENOG502RJFW">
    <property type="taxonomic scope" value="Eukaryota"/>
</dbReference>
<dbReference type="OrthoDB" id="2362330at2759"/>
<evidence type="ECO:0000313" key="2">
    <source>
        <dbReference type="EMBL" id="EXV05639.1"/>
    </source>
</evidence>